<accession>A0A1I1XXV9</accession>
<sequence length="54" mass="6094">MALRALDIGERLKSARCGVYVAEFRQRLDKLGDSPVVREFKEQAAETSLWTPGQ</sequence>
<gene>
    <name evidence="1" type="ORF">SAMN04487819_1088</name>
</gene>
<dbReference type="Proteomes" id="UP000198716">
    <property type="component" value="Unassembled WGS sequence"/>
</dbReference>
<dbReference type="EMBL" id="FOMZ01000008">
    <property type="protein sequence ID" value="SFE11598.1"/>
    <property type="molecule type" value="Genomic_DNA"/>
</dbReference>
<evidence type="ECO:0000313" key="1">
    <source>
        <dbReference type="EMBL" id="SFE11598.1"/>
    </source>
</evidence>
<keyword evidence="2" id="KW-1185">Reference proteome</keyword>
<proteinExistence type="predicted"/>
<organism evidence="1 2">
    <name type="scientific">Actinopolyspora alba</name>
    <dbReference type="NCBI Taxonomy" id="673379"/>
    <lineage>
        <taxon>Bacteria</taxon>
        <taxon>Bacillati</taxon>
        <taxon>Actinomycetota</taxon>
        <taxon>Actinomycetes</taxon>
        <taxon>Actinopolysporales</taxon>
        <taxon>Actinopolysporaceae</taxon>
        <taxon>Actinopolyspora</taxon>
        <taxon>Actinopolyspora alba group</taxon>
    </lineage>
</organism>
<dbReference type="RefSeq" id="WP_175496806.1">
    <property type="nucleotide sequence ID" value="NZ_FOMZ01000008.1"/>
</dbReference>
<protein>
    <submittedName>
        <fullName evidence="1">Uncharacterized protein</fullName>
    </submittedName>
</protein>
<evidence type="ECO:0000313" key="2">
    <source>
        <dbReference type="Proteomes" id="UP000198716"/>
    </source>
</evidence>
<name>A0A1I1XXV9_9ACTN</name>
<dbReference type="AlphaFoldDB" id="A0A1I1XXV9"/>
<reference evidence="2" key="1">
    <citation type="submission" date="2016-10" db="EMBL/GenBank/DDBJ databases">
        <authorList>
            <person name="Varghese N."/>
            <person name="Submissions S."/>
        </authorList>
    </citation>
    <scope>NUCLEOTIDE SEQUENCE [LARGE SCALE GENOMIC DNA]</scope>
    <source>
        <strain evidence="2">DSM 45004</strain>
    </source>
</reference>